<evidence type="ECO:0000256" key="7">
    <source>
        <dbReference type="ARBA" id="ARBA00022839"/>
    </source>
</evidence>
<evidence type="ECO:0000256" key="9">
    <source>
        <dbReference type="ARBA" id="ARBA00023125"/>
    </source>
</evidence>
<evidence type="ECO:0000256" key="10">
    <source>
        <dbReference type="ARBA" id="ARBA00023204"/>
    </source>
</evidence>
<feature type="domain" description="UvrD-like helicase C-terminal" evidence="18">
    <location>
        <begin position="337"/>
        <end position="650"/>
    </location>
</feature>
<dbReference type="InterPro" id="IPR014016">
    <property type="entry name" value="UvrD-like_ATP-bd"/>
</dbReference>
<dbReference type="Pfam" id="PF12705">
    <property type="entry name" value="PDDEXK_1"/>
    <property type="match status" value="1"/>
</dbReference>
<dbReference type="Gene3D" id="1.10.10.160">
    <property type="match status" value="1"/>
</dbReference>
<dbReference type="PATRIC" id="fig|1408189.4.peg.587"/>
<dbReference type="GO" id="GO:0003677">
    <property type="term" value="F:DNA binding"/>
    <property type="evidence" value="ECO:0007669"/>
    <property type="project" value="UniProtKB-KW"/>
</dbReference>
<dbReference type="PANTHER" id="PTHR11070">
    <property type="entry name" value="UVRD / RECB / PCRA DNA HELICASE FAMILY MEMBER"/>
    <property type="match status" value="1"/>
</dbReference>
<evidence type="ECO:0000256" key="5">
    <source>
        <dbReference type="ARBA" id="ARBA00022801"/>
    </source>
</evidence>
<dbReference type="Proteomes" id="UP000058446">
    <property type="component" value="Chromosome"/>
</dbReference>
<keyword evidence="10" id="KW-0234">DNA repair</keyword>
<dbReference type="EMBL" id="CP006841">
    <property type="protein sequence ID" value="ALA68418.1"/>
    <property type="molecule type" value="Genomic_DNA"/>
</dbReference>
<evidence type="ECO:0000313" key="20">
    <source>
        <dbReference type="Proteomes" id="UP000058446"/>
    </source>
</evidence>
<gene>
    <name evidence="19" type="ORF">CLAC_02950</name>
</gene>
<dbReference type="PANTHER" id="PTHR11070:SF59">
    <property type="entry name" value="DNA 3'-5' HELICASE"/>
    <property type="match status" value="1"/>
</dbReference>
<reference evidence="19 20" key="1">
    <citation type="submission" date="2013-10" db="EMBL/GenBank/DDBJ databases">
        <title>Complete genome sequence of Corynebacterium lactis DSM 45799(T), isolated from raw cow milk.</title>
        <authorList>
            <person name="Ruckert C."/>
            <person name="Albersmeier A."/>
            <person name="Lipski A."/>
            <person name="Kalinowski J."/>
        </authorList>
    </citation>
    <scope>NUCLEOTIDE SEQUENCE [LARGE SCALE GENOMIC DNA]</scope>
    <source>
        <strain evidence="19 20">RW2-5</strain>
    </source>
</reference>
<dbReference type="InterPro" id="IPR014017">
    <property type="entry name" value="DNA_helicase_UvrD-like_C"/>
</dbReference>
<keyword evidence="4" id="KW-0227">DNA damage</keyword>
<keyword evidence="9" id="KW-0238">DNA-binding</keyword>
<evidence type="ECO:0000313" key="19">
    <source>
        <dbReference type="EMBL" id="ALA68418.1"/>
    </source>
</evidence>
<keyword evidence="11" id="KW-0413">Isomerase</keyword>
<keyword evidence="7" id="KW-0269">Exonuclease</keyword>
<organism evidence="19 20">
    <name type="scientific">Corynebacterium lactis RW2-5</name>
    <dbReference type="NCBI Taxonomy" id="1408189"/>
    <lineage>
        <taxon>Bacteria</taxon>
        <taxon>Bacillati</taxon>
        <taxon>Actinomycetota</taxon>
        <taxon>Actinomycetes</taxon>
        <taxon>Mycobacteriales</taxon>
        <taxon>Corynebacteriaceae</taxon>
        <taxon>Corynebacterium</taxon>
    </lineage>
</organism>
<protein>
    <recommendedName>
        <fullName evidence="13">DNA 3'-5' helicase</fullName>
        <ecNumber evidence="13">5.6.2.4</ecNumber>
    </recommendedName>
</protein>
<dbReference type="InterPro" id="IPR013986">
    <property type="entry name" value="DExx_box_DNA_helicase_dom_sf"/>
</dbReference>
<dbReference type="GO" id="GO:0043138">
    <property type="term" value="F:3'-5' DNA helicase activity"/>
    <property type="evidence" value="ECO:0007669"/>
    <property type="project" value="UniProtKB-EC"/>
</dbReference>
<dbReference type="GO" id="GO:0033202">
    <property type="term" value="C:DNA helicase complex"/>
    <property type="evidence" value="ECO:0007669"/>
    <property type="project" value="TreeGrafter"/>
</dbReference>
<accession>A0A0K2H3A3</accession>
<dbReference type="EC" id="5.6.2.4" evidence="13"/>
<dbReference type="AlphaFoldDB" id="A0A0K2H3A3"/>
<keyword evidence="20" id="KW-1185">Reference proteome</keyword>
<dbReference type="Pfam" id="PF13361">
    <property type="entry name" value="UvrD_C"/>
    <property type="match status" value="1"/>
</dbReference>
<feature type="binding site" evidence="15">
    <location>
        <begin position="49"/>
        <end position="56"/>
    </location>
    <ligand>
        <name>ATP</name>
        <dbReference type="ChEBI" id="CHEBI:30616"/>
    </ligand>
</feature>
<keyword evidence="2" id="KW-0540">Nuclease</keyword>
<feature type="region of interest" description="Disordered" evidence="16">
    <location>
        <begin position="760"/>
        <end position="782"/>
    </location>
</feature>
<evidence type="ECO:0000259" key="17">
    <source>
        <dbReference type="PROSITE" id="PS51198"/>
    </source>
</evidence>
<evidence type="ECO:0000256" key="3">
    <source>
        <dbReference type="ARBA" id="ARBA00022741"/>
    </source>
</evidence>
<keyword evidence="6 15" id="KW-0347">Helicase</keyword>
<dbReference type="Pfam" id="PF00580">
    <property type="entry name" value="UvrD-helicase"/>
    <property type="match status" value="1"/>
</dbReference>
<evidence type="ECO:0000256" key="8">
    <source>
        <dbReference type="ARBA" id="ARBA00022840"/>
    </source>
</evidence>
<sequence length="1101" mass="118247">MPKVRFVQGGLASARSWRGTEAELLLPSLNPGLVVGGSVSRQPVVGILGGPGTGKSSLLVDLAVDYMLAGVPAERILVIAQSKEAAAQLRKNVDARLAAHHAESAGENSSEWLKGAGPGGMVRALHSLAFAVVRDAAVGRGEPEPSLTTGARQDAVVRQLLAGHAEDGGSYWPQSLRPALSYLGMARAVRDFLLRAAERGLDGSDLQKLGEEEGIEQWVAAGKFMDEYQQTMRLAWEPSLNAAELVTKALAEIDLDPSVLSRWGKEIVLIDDAEHLSPESARLVHRFVEQAAVAVIAGDEDQSVFHFRGASNEYLRNAGRGESGQVIELQHSYRCRPEVAAVANAVAQKLPKPPSYRGIESAGMVEREKPAEQKVSRAHASVRISTLPTSLAERGTIADYLRRAHAERGIAWRDMAVIVRAGAGETSLFRALSRAGVPVQVDPTDVVLSQQRLVRSLLVAAKATENRLQDHEWDEFLAGPLVNMDPIIKARLLRGIRRADLGGAAAQQQLIGLLRADHLSSAQQALIVQLAEREQKALAVPLAILKEGREALAGGVESTLWALWSATGLAEHLTAASLRGGAAGASADRDLDAVMALFDFAGDSVELNPKLSLSGFITSVEEQELPIGTRDRSGIERDAVRILSAHAALGRQWSVVVVAGVQEGVWPNFGVTGSVMKQDQFIGLMDHGIAPSEYVVAMADQLAEERRLMHVAVSRASDELLITAVNSPDEVGVPSPFVNELAEAFPEAIVNVETVVNTAVGQNDGDAESDGKSTDTLSGNSHEQTLRVLSLESLLAELRAAAVSPEETETRRRQAARQLARLAKEEVPGAHPNSWWGLRPPSTDVALIEGKPIVVNPSKIESALKCPLKAMMDKSSPSEAMHLGSVFHLAAEAISKGVSVPEATEEIRRVFADLSGDPEWRRNQEIERWVEALHAWDHWISAKNDMGSEVKVKVALNQDVTIVGRIDRLIADSDGALQIVDIKTAKNPASKEEVQDHAQLATYQLALSCGQLIHSAKGTEIVSGDGVDTSGAYLVYPRKPAKGSIATREQAKLTEEQANQWKQRVKKAAESVVGPKAFAIAGDHCKFCSLRKACPAAEGQR</sequence>
<evidence type="ECO:0000259" key="18">
    <source>
        <dbReference type="PROSITE" id="PS51217"/>
    </source>
</evidence>
<dbReference type="GO" id="GO:0004527">
    <property type="term" value="F:exonuclease activity"/>
    <property type="evidence" value="ECO:0007669"/>
    <property type="project" value="UniProtKB-KW"/>
</dbReference>
<comment type="similarity">
    <text evidence="1">Belongs to the helicase family. UvrD subfamily.</text>
</comment>
<keyword evidence="3 15" id="KW-0547">Nucleotide-binding</keyword>
<comment type="catalytic activity">
    <reaction evidence="14">
        <text>ATP + H2O = ADP + phosphate + H(+)</text>
        <dbReference type="Rhea" id="RHEA:13065"/>
        <dbReference type="ChEBI" id="CHEBI:15377"/>
        <dbReference type="ChEBI" id="CHEBI:15378"/>
        <dbReference type="ChEBI" id="CHEBI:30616"/>
        <dbReference type="ChEBI" id="CHEBI:43474"/>
        <dbReference type="ChEBI" id="CHEBI:456216"/>
        <dbReference type="EC" id="5.6.2.4"/>
    </reaction>
</comment>
<dbReference type="InterPro" id="IPR038726">
    <property type="entry name" value="PDDEXK_AddAB-type"/>
</dbReference>
<evidence type="ECO:0000256" key="1">
    <source>
        <dbReference type="ARBA" id="ARBA00009922"/>
    </source>
</evidence>
<comment type="catalytic activity">
    <reaction evidence="12">
        <text>Couples ATP hydrolysis with the unwinding of duplex DNA by translocating in the 3'-5' direction.</text>
        <dbReference type="EC" id="5.6.2.4"/>
    </reaction>
</comment>
<dbReference type="InterPro" id="IPR027417">
    <property type="entry name" value="P-loop_NTPase"/>
</dbReference>
<dbReference type="GO" id="GO:0005524">
    <property type="term" value="F:ATP binding"/>
    <property type="evidence" value="ECO:0007669"/>
    <property type="project" value="UniProtKB-UniRule"/>
</dbReference>
<dbReference type="SUPFAM" id="SSF52540">
    <property type="entry name" value="P-loop containing nucleoside triphosphate hydrolases"/>
    <property type="match status" value="1"/>
</dbReference>
<dbReference type="GO" id="GO:0000725">
    <property type="term" value="P:recombinational repair"/>
    <property type="evidence" value="ECO:0007669"/>
    <property type="project" value="TreeGrafter"/>
</dbReference>
<evidence type="ECO:0000256" key="12">
    <source>
        <dbReference type="ARBA" id="ARBA00034617"/>
    </source>
</evidence>
<dbReference type="InterPro" id="IPR000212">
    <property type="entry name" value="DNA_helicase_UvrD/REP"/>
</dbReference>
<evidence type="ECO:0000256" key="2">
    <source>
        <dbReference type="ARBA" id="ARBA00022722"/>
    </source>
</evidence>
<feature type="domain" description="UvrD-like helicase ATP-binding" evidence="17">
    <location>
        <begin position="28"/>
        <end position="336"/>
    </location>
</feature>
<proteinExistence type="inferred from homology"/>
<dbReference type="Gene3D" id="3.40.50.300">
    <property type="entry name" value="P-loop containing nucleotide triphosphate hydrolases"/>
    <property type="match status" value="3"/>
</dbReference>
<dbReference type="GO" id="GO:0005829">
    <property type="term" value="C:cytosol"/>
    <property type="evidence" value="ECO:0007669"/>
    <property type="project" value="TreeGrafter"/>
</dbReference>
<name>A0A0K2H3A3_9CORY</name>
<evidence type="ECO:0000256" key="13">
    <source>
        <dbReference type="ARBA" id="ARBA00034808"/>
    </source>
</evidence>
<evidence type="ECO:0000256" key="16">
    <source>
        <dbReference type="SAM" id="MobiDB-lite"/>
    </source>
</evidence>
<evidence type="ECO:0000256" key="6">
    <source>
        <dbReference type="ARBA" id="ARBA00022806"/>
    </source>
</evidence>
<dbReference type="InterPro" id="IPR011604">
    <property type="entry name" value="PDDEXK-like_dom_sf"/>
</dbReference>
<evidence type="ECO:0000256" key="4">
    <source>
        <dbReference type="ARBA" id="ARBA00022763"/>
    </source>
</evidence>
<evidence type="ECO:0000256" key="11">
    <source>
        <dbReference type="ARBA" id="ARBA00023235"/>
    </source>
</evidence>
<dbReference type="STRING" id="1408189.CLAC_02950"/>
<evidence type="ECO:0000256" key="15">
    <source>
        <dbReference type="PROSITE-ProRule" id="PRU00560"/>
    </source>
</evidence>
<dbReference type="PROSITE" id="PS51217">
    <property type="entry name" value="UVRD_HELICASE_CTER"/>
    <property type="match status" value="1"/>
</dbReference>
<dbReference type="PROSITE" id="PS51198">
    <property type="entry name" value="UVRD_HELICASE_ATP_BIND"/>
    <property type="match status" value="1"/>
</dbReference>
<dbReference type="KEGG" id="clw:CLAC_02950"/>
<dbReference type="Gene3D" id="3.90.320.10">
    <property type="match status" value="1"/>
</dbReference>
<evidence type="ECO:0000256" key="14">
    <source>
        <dbReference type="ARBA" id="ARBA00048988"/>
    </source>
</evidence>
<keyword evidence="8 15" id="KW-0067">ATP-binding</keyword>
<keyword evidence="5 15" id="KW-0378">Hydrolase</keyword>